<accession>A0ABT0P9D2</accession>
<dbReference type="InterPro" id="IPR052380">
    <property type="entry name" value="Viral_DNA_packaging_terminase"/>
</dbReference>
<gene>
    <name evidence="2" type="ORF">M4Z11_01220</name>
</gene>
<evidence type="ECO:0000313" key="2">
    <source>
        <dbReference type="EMBL" id="MCL6229244.1"/>
    </source>
</evidence>
<dbReference type="PANTHER" id="PTHR39184">
    <property type="match status" value="1"/>
</dbReference>
<proteinExistence type="predicted"/>
<reference evidence="2 3" key="1">
    <citation type="submission" date="2022-05" db="EMBL/GenBank/DDBJ databases">
        <title>Description of the Bartonella bilalgolemii sp. nov. Isolated from Apodemus uralensis (Pallas 1811).</title>
        <authorList>
            <person name="Zgheib R."/>
            <person name="Celebi B."/>
        </authorList>
    </citation>
    <scope>NUCLEOTIDE SEQUENCE [LARGE SCALE GENOMIC DNA]</scope>
    <source>
        <strain evidence="2 3">G70</strain>
    </source>
</reference>
<dbReference type="InterPro" id="IPR027417">
    <property type="entry name" value="P-loop_NTPase"/>
</dbReference>
<organism evidence="2 3">
    <name type="scientific">Bartonella bilalgolemii</name>
    <dbReference type="NCBI Taxonomy" id="2942911"/>
    <lineage>
        <taxon>Bacteria</taxon>
        <taxon>Pseudomonadati</taxon>
        <taxon>Pseudomonadota</taxon>
        <taxon>Alphaproteobacteria</taxon>
        <taxon>Hyphomicrobiales</taxon>
        <taxon>Bartonellaceae</taxon>
        <taxon>Bartonella</taxon>
    </lineage>
</organism>
<dbReference type="Gene3D" id="3.40.50.300">
    <property type="entry name" value="P-loop containing nucleotide triphosphate hydrolases"/>
    <property type="match status" value="1"/>
</dbReference>
<keyword evidence="3" id="KW-1185">Reference proteome</keyword>
<evidence type="ECO:0000313" key="3">
    <source>
        <dbReference type="Proteomes" id="UP001523003"/>
    </source>
</evidence>
<dbReference type="PANTHER" id="PTHR39184:SF1">
    <property type="entry name" value="PBSX PHAGE TERMINASE LARGE SUBUNIT"/>
    <property type="match status" value="1"/>
</dbReference>
<name>A0ABT0P9D2_9HYPH</name>
<sequence length="442" mass="50316">MTTAQIALIPKLIPIFTGKADVRAAWGGRGSGKTRSFALMTAVIGYHHGKAGERGIILCARQFQNSLAESSLEEIKRAIESYSFLSDYYEIGDKYIRSKDGCIVYAFAGLDRNIASVKSMGRILLCWVDEAEPVTDAAWQVLIPTLREEGKEWHSELWVTWNPCRENAAVEKRFRFTKDPNIKGVEINWRDNPKFPAKLNRDRTADLEQRPEQYQHIWEGEYLQAMQGAYYQRLLLEAEQEGRITIVPRDPLIQVKIFWDIGGTGAKADATALWVAQFVGREIRVLDYYEAQGQPLSEHIGWICHKGYEKALMVLPHDGATKDRVYNVSFESALQQAGFRTQIIPNQGVGAVKMRIEAVRRLFPAIWFNRETTMAGRKALAWYHEKRDEQRNIGLGAEHDWASHGADSFGLLCVAYEQPSAQKKRDIYRSRSSSSTTSWMAF</sequence>
<dbReference type="RefSeq" id="WP_249674702.1">
    <property type="nucleotide sequence ID" value="NZ_JAMCOF010000001.1"/>
</dbReference>
<comment type="caution">
    <text evidence="2">The sequence shown here is derived from an EMBL/GenBank/DDBJ whole genome shotgun (WGS) entry which is preliminary data.</text>
</comment>
<feature type="domain" description="Phage terminase large subunit N-terminal" evidence="1">
    <location>
        <begin position="22"/>
        <end position="221"/>
    </location>
</feature>
<dbReference type="Proteomes" id="UP001523003">
    <property type="component" value="Unassembled WGS sequence"/>
</dbReference>
<dbReference type="InterPro" id="IPR035412">
    <property type="entry name" value="Terminase_L_N"/>
</dbReference>
<dbReference type="EMBL" id="JAMCOF010000001">
    <property type="protein sequence ID" value="MCL6229244.1"/>
    <property type="molecule type" value="Genomic_DNA"/>
</dbReference>
<dbReference type="Pfam" id="PF04466">
    <property type="entry name" value="Terminase_3"/>
    <property type="match status" value="1"/>
</dbReference>
<protein>
    <submittedName>
        <fullName evidence="2">Phage terminase large subunit</fullName>
    </submittedName>
</protein>
<evidence type="ECO:0000259" key="1">
    <source>
        <dbReference type="Pfam" id="PF04466"/>
    </source>
</evidence>